<evidence type="ECO:0000256" key="7">
    <source>
        <dbReference type="ARBA" id="ARBA00023225"/>
    </source>
</evidence>
<reference evidence="10 11" key="1">
    <citation type="submission" date="2024-09" db="EMBL/GenBank/DDBJ databases">
        <authorList>
            <person name="Sun Q."/>
            <person name="Mori K."/>
        </authorList>
    </citation>
    <scope>NUCLEOTIDE SEQUENCE [LARGE SCALE GENOMIC DNA]</scope>
    <source>
        <strain evidence="10 11">CICC 11035S</strain>
    </source>
</reference>
<proteinExistence type="inferred from homology"/>
<gene>
    <name evidence="10" type="ORF">ACFFF8_01845</name>
</gene>
<dbReference type="InterPro" id="IPR051472">
    <property type="entry name" value="T3SS_Stator/FliH"/>
</dbReference>
<evidence type="ECO:0000313" key="10">
    <source>
        <dbReference type="EMBL" id="MFC0683330.1"/>
    </source>
</evidence>
<evidence type="ECO:0000313" key="11">
    <source>
        <dbReference type="Proteomes" id="UP001589858"/>
    </source>
</evidence>
<keyword evidence="5" id="KW-1005">Bacterial flagellum biogenesis</keyword>
<dbReference type="PANTHER" id="PTHR34982:SF1">
    <property type="entry name" value="FLAGELLAR ASSEMBLY PROTEIN FLIH"/>
    <property type="match status" value="1"/>
</dbReference>
<feature type="domain" description="Flagellar assembly protein FliH/Type III secretion system HrpE" evidence="9">
    <location>
        <begin position="110"/>
        <end position="203"/>
    </location>
</feature>
<evidence type="ECO:0000256" key="6">
    <source>
        <dbReference type="ARBA" id="ARBA00022927"/>
    </source>
</evidence>
<dbReference type="Pfam" id="PF02108">
    <property type="entry name" value="FliH"/>
    <property type="match status" value="1"/>
</dbReference>
<sequence length="221" mass="23369">MSDLGFSLKGFPGADEARTAGSVAQLFAALARPAAFRPDARFGPTGPGAPEPAAPEPAAEPEADRPDPVAEAFAQGFAEGHRQASLEAGQRAEIDARARADLSLAFARIDSELEEDLRLRLRDTVIALCEAAIAPLALDAEALARRVRTAVAMLARADDERVIHLHPDDLAAIAPRLQADWTVVPDPALERGTVRIETASGGVEDGPATWRRAIAEALDQC</sequence>
<dbReference type="InterPro" id="IPR018035">
    <property type="entry name" value="Flagellar_FliH/T3SS_HrpE"/>
</dbReference>
<comment type="caution">
    <text evidence="10">The sequence shown here is derived from an EMBL/GenBank/DDBJ whole genome shotgun (WGS) entry which is preliminary data.</text>
</comment>
<accession>A0ABV6S261</accession>
<organism evidence="10 11">
    <name type="scientific">Novosphingobium clariflavum</name>
    <dbReference type="NCBI Taxonomy" id="2029884"/>
    <lineage>
        <taxon>Bacteria</taxon>
        <taxon>Pseudomonadati</taxon>
        <taxon>Pseudomonadota</taxon>
        <taxon>Alphaproteobacteria</taxon>
        <taxon>Sphingomonadales</taxon>
        <taxon>Sphingomonadaceae</taxon>
        <taxon>Novosphingobium</taxon>
    </lineage>
</organism>
<keyword evidence="4" id="KW-0813">Transport</keyword>
<evidence type="ECO:0000256" key="3">
    <source>
        <dbReference type="ARBA" id="ARBA00016507"/>
    </source>
</evidence>
<protein>
    <recommendedName>
        <fullName evidence="3">Flagellar assembly protein FliH</fullName>
    </recommendedName>
</protein>
<keyword evidence="11" id="KW-1185">Reference proteome</keyword>
<dbReference type="RefSeq" id="WP_267220379.1">
    <property type="nucleotide sequence ID" value="NZ_JAPCWC010000007.1"/>
</dbReference>
<dbReference type="Proteomes" id="UP001589858">
    <property type="component" value="Unassembled WGS sequence"/>
</dbReference>
<feature type="region of interest" description="Disordered" evidence="8">
    <location>
        <begin position="38"/>
        <end position="66"/>
    </location>
</feature>
<keyword evidence="6" id="KW-0653">Protein transport</keyword>
<dbReference type="PANTHER" id="PTHR34982">
    <property type="entry name" value="YOP PROTEINS TRANSLOCATION PROTEIN L"/>
    <property type="match status" value="1"/>
</dbReference>
<comment type="similarity">
    <text evidence="2">Belongs to the FliH family.</text>
</comment>
<evidence type="ECO:0000256" key="8">
    <source>
        <dbReference type="SAM" id="MobiDB-lite"/>
    </source>
</evidence>
<evidence type="ECO:0000256" key="1">
    <source>
        <dbReference type="ARBA" id="ARBA00003041"/>
    </source>
</evidence>
<dbReference type="EMBL" id="JBHLTM010000009">
    <property type="protein sequence ID" value="MFC0683330.1"/>
    <property type="molecule type" value="Genomic_DNA"/>
</dbReference>
<evidence type="ECO:0000259" key="9">
    <source>
        <dbReference type="Pfam" id="PF02108"/>
    </source>
</evidence>
<evidence type="ECO:0000256" key="5">
    <source>
        <dbReference type="ARBA" id="ARBA00022795"/>
    </source>
</evidence>
<evidence type="ECO:0000256" key="4">
    <source>
        <dbReference type="ARBA" id="ARBA00022448"/>
    </source>
</evidence>
<name>A0ABV6S261_9SPHN</name>
<keyword evidence="7" id="KW-1006">Bacterial flagellum protein export</keyword>
<evidence type="ECO:0000256" key="2">
    <source>
        <dbReference type="ARBA" id="ARBA00006602"/>
    </source>
</evidence>
<comment type="function">
    <text evidence="1">Needed for flagellar regrowth and assembly.</text>
</comment>